<dbReference type="OrthoDB" id="5876240at2759"/>
<name>A0A8X6GXS2_TRICU</name>
<accession>A0A8X6GXS2</accession>
<protein>
    <submittedName>
        <fullName evidence="2">PiggyBac transposable element-derived protein 4</fullName>
    </submittedName>
</protein>
<feature type="domain" description="PiggyBac transposable element-derived protein" evidence="1">
    <location>
        <begin position="105"/>
        <end position="267"/>
    </location>
</feature>
<evidence type="ECO:0000313" key="3">
    <source>
        <dbReference type="Proteomes" id="UP000887116"/>
    </source>
</evidence>
<dbReference type="EMBL" id="BMAO01031545">
    <property type="protein sequence ID" value="GFQ75864.1"/>
    <property type="molecule type" value="Genomic_DNA"/>
</dbReference>
<proteinExistence type="predicted"/>
<comment type="caution">
    <text evidence="2">The sequence shown here is derived from an EMBL/GenBank/DDBJ whole genome shotgun (WGS) entry which is preliminary data.</text>
</comment>
<dbReference type="Pfam" id="PF13843">
    <property type="entry name" value="DDE_Tnp_1_7"/>
    <property type="match status" value="1"/>
</dbReference>
<dbReference type="Proteomes" id="UP000887116">
    <property type="component" value="Unassembled WGS sequence"/>
</dbReference>
<organism evidence="2 3">
    <name type="scientific">Trichonephila clavata</name>
    <name type="common">Joro spider</name>
    <name type="synonym">Nephila clavata</name>
    <dbReference type="NCBI Taxonomy" id="2740835"/>
    <lineage>
        <taxon>Eukaryota</taxon>
        <taxon>Metazoa</taxon>
        <taxon>Ecdysozoa</taxon>
        <taxon>Arthropoda</taxon>
        <taxon>Chelicerata</taxon>
        <taxon>Arachnida</taxon>
        <taxon>Araneae</taxon>
        <taxon>Araneomorphae</taxon>
        <taxon>Entelegynae</taxon>
        <taxon>Araneoidea</taxon>
        <taxon>Nephilidae</taxon>
        <taxon>Trichonephila</taxon>
    </lineage>
</organism>
<evidence type="ECO:0000259" key="1">
    <source>
        <dbReference type="Pfam" id="PF13843"/>
    </source>
</evidence>
<keyword evidence="3" id="KW-1185">Reference proteome</keyword>
<evidence type="ECO:0000313" key="2">
    <source>
        <dbReference type="EMBL" id="GFQ75864.1"/>
    </source>
</evidence>
<dbReference type="PANTHER" id="PTHR46599">
    <property type="entry name" value="PIGGYBAC TRANSPOSABLE ELEMENT-DERIVED PROTEIN 4"/>
    <property type="match status" value="1"/>
</dbReference>
<gene>
    <name evidence="2" type="primary">PGBD4_239</name>
    <name evidence="2" type="ORF">TNCT_60511</name>
</gene>
<reference evidence="2" key="1">
    <citation type="submission" date="2020-07" db="EMBL/GenBank/DDBJ databases">
        <title>Multicomponent nature underlies the extraordinary mechanical properties of spider dragline silk.</title>
        <authorList>
            <person name="Kono N."/>
            <person name="Nakamura H."/>
            <person name="Mori M."/>
            <person name="Yoshida Y."/>
            <person name="Ohtoshi R."/>
            <person name="Malay A.D."/>
            <person name="Moran D.A.P."/>
            <person name="Tomita M."/>
            <person name="Numata K."/>
            <person name="Arakawa K."/>
        </authorList>
    </citation>
    <scope>NUCLEOTIDE SEQUENCE</scope>
</reference>
<dbReference type="InterPro" id="IPR029526">
    <property type="entry name" value="PGBD"/>
</dbReference>
<dbReference type="AlphaFoldDB" id="A0A8X6GXS2"/>
<dbReference type="PANTHER" id="PTHR46599:SF3">
    <property type="entry name" value="PIGGYBAC TRANSPOSABLE ELEMENT-DERIVED PROTEIN 4"/>
    <property type="match status" value="1"/>
</dbReference>
<sequence length="274" mass="32077">MCLPKPVSQKAYNRINANIAGVSEALANASMKKAAAEETRYQSLAWPNEFENNEVDLDVSANFDEKVESLFLWKQVEVSEAINVLPFSGKVRLKVDANNFKTEDDFFKLMFTDEILSVLVEETNRYAFDVLNLHGETSDKRNHESSWKPTNKNEILKFLGLILLMGHIEKYSIQDHWTTNNLMETPFFKEVRPRYRFLMILKFLHFSDNSLKEIRDSPTYDRLWKMRKIFDCFNRTFKEVYDPTENSSFDEVIIKFKGRVLFKQHSKKNANSGV</sequence>